<organism evidence="1 2">
    <name type="scientific">Nonomuraea rosea</name>
    <dbReference type="NCBI Taxonomy" id="638574"/>
    <lineage>
        <taxon>Bacteria</taxon>
        <taxon>Bacillati</taxon>
        <taxon>Actinomycetota</taxon>
        <taxon>Actinomycetes</taxon>
        <taxon>Streptosporangiales</taxon>
        <taxon>Streptosporangiaceae</taxon>
        <taxon>Nonomuraea</taxon>
    </lineage>
</organism>
<dbReference type="Proteomes" id="UP001500630">
    <property type="component" value="Unassembled WGS sequence"/>
</dbReference>
<keyword evidence="2" id="KW-1185">Reference proteome</keyword>
<protein>
    <submittedName>
        <fullName evidence="1">Uncharacterized protein</fullName>
    </submittedName>
</protein>
<evidence type="ECO:0000313" key="1">
    <source>
        <dbReference type="EMBL" id="GAA3592646.1"/>
    </source>
</evidence>
<sequence>MDPPRAPQDEAYNPWSVVNLVFHHLAQQGLHPVLGGADPGAPAAELLRALGVVPAPEGSRQAAEGVRRELADLRAAVLGDP</sequence>
<dbReference type="RefSeq" id="WP_345571892.1">
    <property type="nucleotide sequence ID" value="NZ_BAABDQ010000027.1"/>
</dbReference>
<reference evidence="2" key="1">
    <citation type="journal article" date="2019" name="Int. J. Syst. Evol. Microbiol.">
        <title>The Global Catalogue of Microorganisms (GCM) 10K type strain sequencing project: providing services to taxonomists for standard genome sequencing and annotation.</title>
        <authorList>
            <consortium name="The Broad Institute Genomics Platform"/>
            <consortium name="The Broad Institute Genome Sequencing Center for Infectious Disease"/>
            <person name="Wu L."/>
            <person name="Ma J."/>
        </authorList>
    </citation>
    <scope>NUCLEOTIDE SEQUENCE [LARGE SCALE GENOMIC DNA]</scope>
    <source>
        <strain evidence="2">JCM 17326</strain>
    </source>
</reference>
<gene>
    <name evidence="1" type="ORF">GCM10022419_089440</name>
</gene>
<comment type="caution">
    <text evidence="1">The sequence shown here is derived from an EMBL/GenBank/DDBJ whole genome shotgun (WGS) entry which is preliminary data.</text>
</comment>
<proteinExistence type="predicted"/>
<accession>A0ABP6Z0M8</accession>
<dbReference type="EMBL" id="BAABDQ010000027">
    <property type="protein sequence ID" value="GAA3592646.1"/>
    <property type="molecule type" value="Genomic_DNA"/>
</dbReference>
<name>A0ABP6Z0M8_9ACTN</name>
<evidence type="ECO:0000313" key="2">
    <source>
        <dbReference type="Proteomes" id="UP001500630"/>
    </source>
</evidence>